<comment type="caution">
    <text evidence="2">The sequence shown here is derived from an EMBL/GenBank/DDBJ whole genome shotgun (WGS) entry which is preliminary data.</text>
</comment>
<evidence type="ECO:0000313" key="3">
    <source>
        <dbReference type="Proteomes" id="UP000661607"/>
    </source>
</evidence>
<organism evidence="2 3">
    <name type="scientific">Nonomuraea africana</name>
    <dbReference type="NCBI Taxonomy" id="46171"/>
    <lineage>
        <taxon>Bacteria</taxon>
        <taxon>Bacillati</taxon>
        <taxon>Actinomycetota</taxon>
        <taxon>Actinomycetes</taxon>
        <taxon>Streptosporangiales</taxon>
        <taxon>Streptosporangiaceae</taxon>
        <taxon>Nonomuraea</taxon>
    </lineage>
</organism>
<dbReference type="PANTHER" id="PTHR12110">
    <property type="entry name" value="HYDROXYPYRUVATE ISOMERASE"/>
    <property type="match status" value="1"/>
</dbReference>
<dbReference type="RefSeq" id="WP_192773127.1">
    <property type="nucleotide sequence ID" value="NZ_BAAASY010000019.1"/>
</dbReference>
<dbReference type="InterPro" id="IPR050312">
    <property type="entry name" value="IolE/XylAMocC-like"/>
</dbReference>
<dbReference type="SUPFAM" id="SSF51658">
    <property type="entry name" value="Xylose isomerase-like"/>
    <property type="match status" value="1"/>
</dbReference>
<dbReference type="InterPro" id="IPR036237">
    <property type="entry name" value="Xyl_isomerase-like_sf"/>
</dbReference>
<sequence length="255" mass="26969">MRPLAFSTLGVPGAPVGEVLALAAEYGCAGVELRCADGELITPDSRPEELEPLTRVFQEAGVEIVAVCGYTRIARPDGDPVSEVLRHVEIAEALGAPFVRVFGGVEGQPDPATAATRRLAEVAERLPDNGVRVVLETHDVFLTGTAIAGVLDGVGSPRIGALWDLVNPWRAGEEAAVTASALAPHLMHVQVKDAASPTVLDPVLPGKGSIGVAGVLRELDRIHYSGYLALEWEKAWYPDVPPLSEALFAFRSLLS</sequence>
<proteinExistence type="predicted"/>
<reference evidence="2 3" key="1">
    <citation type="submission" date="2020-10" db="EMBL/GenBank/DDBJ databases">
        <title>Sequencing the genomes of 1000 actinobacteria strains.</title>
        <authorList>
            <person name="Klenk H.-P."/>
        </authorList>
    </citation>
    <scope>NUCLEOTIDE SEQUENCE [LARGE SCALE GENOMIC DNA]</scope>
    <source>
        <strain evidence="2 3">DSM 43748</strain>
    </source>
</reference>
<keyword evidence="2" id="KW-0413">Isomerase</keyword>
<evidence type="ECO:0000313" key="2">
    <source>
        <dbReference type="EMBL" id="MBE1557522.1"/>
    </source>
</evidence>
<dbReference type="Gene3D" id="3.20.20.150">
    <property type="entry name" value="Divalent-metal-dependent TIM barrel enzymes"/>
    <property type="match status" value="1"/>
</dbReference>
<accession>A0ABR9K675</accession>
<feature type="domain" description="Xylose isomerase-like TIM barrel" evidence="1">
    <location>
        <begin position="20"/>
        <end position="242"/>
    </location>
</feature>
<dbReference type="InterPro" id="IPR013022">
    <property type="entry name" value="Xyl_isomerase-like_TIM-brl"/>
</dbReference>
<protein>
    <submittedName>
        <fullName evidence="2">Sugar phosphate isomerase/epimerase</fullName>
    </submittedName>
</protein>
<dbReference type="EMBL" id="JADBEF010000001">
    <property type="protein sequence ID" value="MBE1557522.1"/>
    <property type="molecule type" value="Genomic_DNA"/>
</dbReference>
<dbReference type="Proteomes" id="UP000661607">
    <property type="component" value="Unassembled WGS sequence"/>
</dbReference>
<dbReference type="Pfam" id="PF01261">
    <property type="entry name" value="AP_endonuc_2"/>
    <property type="match status" value="1"/>
</dbReference>
<name>A0ABR9K675_9ACTN</name>
<keyword evidence="3" id="KW-1185">Reference proteome</keyword>
<evidence type="ECO:0000259" key="1">
    <source>
        <dbReference type="Pfam" id="PF01261"/>
    </source>
</evidence>
<gene>
    <name evidence="2" type="ORF">H4W81_000301</name>
</gene>
<dbReference type="GO" id="GO:0016853">
    <property type="term" value="F:isomerase activity"/>
    <property type="evidence" value="ECO:0007669"/>
    <property type="project" value="UniProtKB-KW"/>
</dbReference>